<dbReference type="CDD" id="cd01814">
    <property type="entry name" value="Ubl_MUBs_plant"/>
    <property type="match status" value="1"/>
</dbReference>
<feature type="region of interest" description="Disordered" evidence="1">
    <location>
        <begin position="147"/>
        <end position="166"/>
    </location>
</feature>
<name>A0AAN7QE85_TRANT</name>
<keyword evidence="4" id="KW-1185">Reference proteome</keyword>
<dbReference type="PROSITE" id="PS50053">
    <property type="entry name" value="UBIQUITIN_2"/>
    <property type="match status" value="1"/>
</dbReference>
<dbReference type="Proteomes" id="UP001346149">
    <property type="component" value="Unassembled WGS sequence"/>
</dbReference>
<proteinExistence type="predicted"/>
<dbReference type="Gene3D" id="3.10.20.90">
    <property type="entry name" value="Phosphatidylinositol 3-kinase Catalytic Subunit, Chain A, domain 1"/>
    <property type="match status" value="1"/>
</dbReference>
<protein>
    <recommendedName>
        <fullName evidence="2">Ubiquitin-like domain-containing protein</fullName>
    </recommendedName>
</protein>
<dbReference type="SUPFAM" id="SSF54236">
    <property type="entry name" value="Ubiquitin-like"/>
    <property type="match status" value="1"/>
</dbReference>
<dbReference type="InterPro" id="IPR000626">
    <property type="entry name" value="Ubiquitin-like_dom"/>
</dbReference>
<evidence type="ECO:0000256" key="1">
    <source>
        <dbReference type="SAM" id="MobiDB-lite"/>
    </source>
</evidence>
<dbReference type="InterPro" id="IPR029064">
    <property type="entry name" value="Ribosomal_eL30-like_sf"/>
</dbReference>
<comment type="caution">
    <text evidence="3">The sequence shown here is derived from an EMBL/GenBank/DDBJ whole genome shotgun (WGS) entry which is preliminary data.</text>
</comment>
<evidence type="ECO:0000259" key="2">
    <source>
        <dbReference type="PROSITE" id="PS50053"/>
    </source>
</evidence>
<dbReference type="EMBL" id="JAXQNO010000023">
    <property type="protein sequence ID" value="KAK4764884.1"/>
    <property type="molecule type" value="Genomic_DNA"/>
</dbReference>
<feature type="compositionally biased region" description="Basic and acidic residues" evidence="1">
    <location>
        <begin position="148"/>
        <end position="166"/>
    </location>
</feature>
<evidence type="ECO:0000313" key="4">
    <source>
        <dbReference type="Proteomes" id="UP001346149"/>
    </source>
</evidence>
<dbReference type="PANTHER" id="PTHR13169:SF1">
    <property type="entry name" value="MEMBRANE-ANCHORED UBIQUITIN-FOLD PROTEIN 4"/>
    <property type="match status" value="1"/>
</dbReference>
<feature type="domain" description="Ubiquitin-like" evidence="2">
    <location>
        <begin position="7"/>
        <end position="75"/>
    </location>
</feature>
<dbReference type="InterPro" id="IPR040015">
    <property type="entry name" value="UBL3-like"/>
</dbReference>
<dbReference type="AlphaFoldDB" id="A0AAN7QE85"/>
<sequence>MPDEDLIELKFRLYDGSDIGPFQYSPASTIGMVKERIVTEWPKDKKIAPKSANDIKLINAGKILENTKPVGQCRIPFGELPKAEITMHVVVQQSVAKTKTDCPQEDCLDPVLDNRQEGRQNGVHQANFNDKYEEYRKKWGVGIMGKESQAKTKAKEKLEESVPRMS</sequence>
<dbReference type="Pfam" id="PF13881">
    <property type="entry name" value="Rad60-SLD_2"/>
    <property type="match status" value="1"/>
</dbReference>
<dbReference type="InterPro" id="IPR039540">
    <property type="entry name" value="UBL3-like_ubiquitin_dom"/>
</dbReference>
<dbReference type="PANTHER" id="PTHR13169">
    <property type="entry name" value="UBIQUITIN-LIKE PROTEIN 3 HCG-1 PROTEIN"/>
    <property type="match status" value="1"/>
</dbReference>
<reference evidence="3 4" key="1">
    <citation type="journal article" date="2023" name="Hortic Res">
        <title>Pangenome of water caltrop reveals structural variations and asymmetric subgenome divergence after allopolyploidization.</title>
        <authorList>
            <person name="Zhang X."/>
            <person name="Chen Y."/>
            <person name="Wang L."/>
            <person name="Yuan Y."/>
            <person name="Fang M."/>
            <person name="Shi L."/>
            <person name="Lu R."/>
            <person name="Comes H.P."/>
            <person name="Ma Y."/>
            <person name="Chen Y."/>
            <person name="Huang G."/>
            <person name="Zhou Y."/>
            <person name="Zheng Z."/>
            <person name="Qiu Y."/>
        </authorList>
    </citation>
    <scope>NUCLEOTIDE SEQUENCE [LARGE SCALE GENOMIC DNA]</scope>
    <source>
        <strain evidence="3">F231</strain>
    </source>
</reference>
<accession>A0AAN7QE85</accession>
<evidence type="ECO:0000313" key="3">
    <source>
        <dbReference type="EMBL" id="KAK4764884.1"/>
    </source>
</evidence>
<organism evidence="3 4">
    <name type="scientific">Trapa natans</name>
    <name type="common">Water chestnut</name>
    <dbReference type="NCBI Taxonomy" id="22666"/>
    <lineage>
        <taxon>Eukaryota</taxon>
        <taxon>Viridiplantae</taxon>
        <taxon>Streptophyta</taxon>
        <taxon>Embryophyta</taxon>
        <taxon>Tracheophyta</taxon>
        <taxon>Spermatophyta</taxon>
        <taxon>Magnoliopsida</taxon>
        <taxon>eudicotyledons</taxon>
        <taxon>Gunneridae</taxon>
        <taxon>Pentapetalae</taxon>
        <taxon>rosids</taxon>
        <taxon>malvids</taxon>
        <taxon>Myrtales</taxon>
        <taxon>Lythraceae</taxon>
        <taxon>Trapa</taxon>
    </lineage>
</organism>
<dbReference type="Gene3D" id="3.30.1330.30">
    <property type="match status" value="1"/>
</dbReference>
<gene>
    <name evidence="3" type="ORF">SAY86_025974</name>
</gene>
<dbReference type="InterPro" id="IPR029071">
    <property type="entry name" value="Ubiquitin-like_domsf"/>
</dbReference>